<feature type="compositionally biased region" description="Low complexity" evidence="1">
    <location>
        <begin position="70"/>
        <end position="88"/>
    </location>
</feature>
<dbReference type="Gene3D" id="1.10.287.110">
    <property type="entry name" value="DnaJ domain"/>
    <property type="match status" value="1"/>
</dbReference>
<dbReference type="SUPFAM" id="SSF46565">
    <property type="entry name" value="Chaperone J-domain"/>
    <property type="match status" value="1"/>
</dbReference>
<sequence>MGTFGTAEEALQNVAAFRAASAAKPHKKKGAKDKNGKSEKDSKSKKHKSHKRKEHNSRKDSKRSHKRARVSSSSEEASGSSDSEAGVAPHIQLERGRKAAHTMRHLLHNFPAVRQDLRELLRRVDKKEALDVSGVPDAELQHQLTLLLTHLGLHRSRQGVFLQRQPVMLSPLWYVFEEDPEDLARHFPPAAASALPLTAAPTTAADAPTGSLPASSLPALNPSAAAEGLAEPSLPTHEAAAEAQIHGASESRVAAVDDSAPISSAGLESGSSINLNDGDKQHPADPDTAGDGAAAQATPRVVGPAMPAPEVLAAAAELAEEMQRQAEEDEEDVLGPAPPEMEERYDAEVGDSERDAEVKRILRLMAEAAAERTWLDPHALLNLEQSASEKPAAVKKTFWRLSLLIHPDKCRHPRANDVFQAVTKAAEALQDSGERGKVIQRKEDERVRKLALEAAEEEERARQWRMVKGEATADDLAVGRAGGHVQMVGRAPVREAWMTELPPERRPDKQPSQKSKTSFSQSRVQARGDTSGWTDTPQLKLARLQGLAAASEQAALPSPAVSAKQSADAQAAAKVDQWNASQRAKTLVEAHQERLQAEKKKRRKEAKEAAKAGATKSGDETWEGSHPWRPFDRERDLNASRVAPQDAQELLKKSGALSGRFGGTTQRSFL</sequence>
<feature type="domain" description="J" evidence="2">
    <location>
        <begin position="376"/>
        <end position="448"/>
    </location>
</feature>
<dbReference type="PROSITE" id="PS50076">
    <property type="entry name" value="DNAJ_2"/>
    <property type="match status" value="1"/>
</dbReference>
<dbReference type="PANTHER" id="PTHR47422:SF1">
    <property type="entry name" value="DNAJ HEAT SHOCK N-TERMINAL DOMAIN-CONTAINING PROTEIN"/>
    <property type="match status" value="1"/>
</dbReference>
<dbReference type="InterPro" id="IPR022226">
    <property type="entry name" value="DUF3752"/>
</dbReference>
<feature type="compositionally biased region" description="Basic and acidic residues" evidence="1">
    <location>
        <begin position="586"/>
        <end position="598"/>
    </location>
</feature>
<feature type="compositionally biased region" description="Polar residues" evidence="1">
    <location>
        <begin position="512"/>
        <end position="524"/>
    </location>
</feature>
<dbReference type="InterPro" id="IPR036869">
    <property type="entry name" value="J_dom_sf"/>
</dbReference>
<evidence type="ECO:0000313" key="4">
    <source>
        <dbReference type="Proteomes" id="UP001438707"/>
    </source>
</evidence>
<proteinExistence type="predicted"/>
<feature type="compositionally biased region" description="Basic residues" evidence="1">
    <location>
        <begin position="43"/>
        <end position="69"/>
    </location>
</feature>
<protein>
    <recommendedName>
        <fullName evidence="2">J domain-containing protein</fullName>
    </recommendedName>
</protein>
<dbReference type="AlphaFoldDB" id="A0AAW1S3Y2"/>
<dbReference type="Pfam" id="PF12572">
    <property type="entry name" value="DUF3752"/>
    <property type="match status" value="1"/>
</dbReference>
<dbReference type="SMART" id="SM00271">
    <property type="entry name" value="DnaJ"/>
    <property type="match status" value="1"/>
</dbReference>
<accession>A0AAW1S3Y2</accession>
<feature type="compositionally biased region" description="Basic and acidic residues" evidence="1">
    <location>
        <begin position="32"/>
        <end position="42"/>
    </location>
</feature>
<dbReference type="PANTHER" id="PTHR47422">
    <property type="entry name" value="DNAJ HEAT SHOCK N-TERMINAL DOMAIN-CONTAINING PROTEIN"/>
    <property type="match status" value="1"/>
</dbReference>
<feature type="compositionally biased region" description="Basic and acidic residues" evidence="1">
    <location>
        <begin position="629"/>
        <end position="638"/>
    </location>
</feature>
<feature type="region of interest" description="Disordered" evidence="1">
    <location>
        <begin position="226"/>
        <end position="303"/>
    </location>
</feature>
<dbReference type="EMBL" id="JALJOS010000004">
    <property type="protein sequence ID" value="KAK9840459.1"/>
    <property type="molecule type" value="Genomic_DNA"/>
</dbReference>
<feature type="compositionally biased region" description="Low complexity" evidence="1">
    <location>
        <begin position="286"/>
        <end position="299"/>
    </location>
</feature>
<evidence type="ECO:0000256" key="1">
    <source>
        <dbReference type="SAM" id="MobiDB-lite"/>
    </source>
</evidence>
<feature type="region of interest" description="Disordered" evidence="1">
    <location>
        <begin position="500"/>
        <end position="537"/>
    </location>
</feature>
<dbReference type="Pfam" id="PF00226">
    <property type="entry name" value="DnaJ"/>
    <property type="match status" value="1"/>
</dbReference>
<evidence type="ECO:0000313" key="3">
    <source>
        <dbReference type="EMBL" id="KAK9840459.1"/>
    </source>
</evidence>
<gene>
    <name evidence="3" type="ORF">WJX74_010140</name>
</gene>
<keyword evidence="4" id="KW-1185">Reference proteome</keyword>
<organism evidence="3 4">
    <name type="scientific">Apatococcus lobatus</name>
    <dbReference type="NCBI Taxonomy" id="904363"/>
    <lineage>
        <taxon>Eukaryota</taxon>
        <taxon>Viridiplantae</taxon>
        <taxon>Chlorophyta</taxon>
        <taxon>core chlorophytes</taxon>
        <taxon>Trebouxiophyceae</taxon>
        <taxon>Chlorellales</taxon>
        <taxon>Chlorellaceae</taxon>
        <taxon>Apatococcus</taxon>
    </lineage>
</organism>
<feature type="region of interest" description="Disordered" evidence="1">
    <location>
        <begin position="584"/>
        <end position="670"/>
    </location>
</feature>
<name>A0AAW1S3Y2_9CHLO</name>
<reference evidence="3 4" key="1">
    <citation type="journal article" date="2024" name="Nat. Commun.">
        <title>Phylogenomics reveals the evolutionary origins of lichenization in chlorophyte algae.</title>
        <authorList>
            <person name="Puginier C."/>
            <person name="Libourel C."/>
            <person name="Otte J."/>
            <person name="Skaloud P."/>
            <person name="Haon M."/>
            <person name="Grisel S."/>
            <person name="Petersen M."/>
            <person name="Berrin J.G."/>
            <person name="Delaux P.M."/>
            <person name="Dal Grande F."/>
            <person name="Keller J."/>
        </authorList>
    </citation>
    <scope>NUCLEOTIDE SEQUENCE [LARGE SCALE GENOMIC DNA]</scope>
    <source>
        <strain evidence="3 4">SAG 2145</strain>
    </source>
</reference>
<feature type="compositionally biased region" description="Basic and acidic residues" evidence="1">
    <location>
        <begin position="502"/>
        <end position="511"/>
    </location>
</feature>
<dbReference type="Proteomes" id="UP001438707">
    <property type="component" value="Unassembled WGS sequence"/>
</dbReference>
<feature type="region of interest" description="Disordered" evidence="1">
    <location>
        <begin position="18"/>
        <end position="88"/>
    </location>
</feature>
<comment type="caution">
    <text evidence="3">The sequence shown here is derived from an EMBL/GenBank/DDBJ whole genome shotgun (WGS) entry which is preliminary data.</text>
</comment>
<evidence type="ECO:0000259" key="2">
    <source>
        <dbReference type="PROSITE" id="PS50076"/>
    </source>
</evidence>
<dbReference type="CDD" id="cd06257">
    <property type="entry name" value="DnaJ"/>
    <property type="match status" value="1"/>
</dbReference>
<dbReference type="InterPro" id="IPR001623">
    <property type="entry name" value="DnaJ_domain"/>
</dbReference>